<name>A0A239DBS7_9ACTN</name>
<proteinExistence type="predicted"/>
<feature type="compositionally biased region" description="Low complexity" evidence="3">
    <location>
        <begin position="51"/>
        <end position="63"/>
    </location>
</feature>
<gene>
    <name evidence="5" type="ORF">SAMN05443665_1002224</name>
</gene>
<dbReference type="EMBL" id="FZOR01000002">
    <property type="protein sequence ID" value="SNS29856.1"/>
    <property type="molecule type" value="Genomic_DNA"/>
</dbReference>
<sequence>MTMLGRGKRSASDKKSDKKNEKSDKAAKAEEAARAAELAEEAAAKAREAARLAQQAAEEAAAAEGDEADTDDPENAVKSPEKPAPSEKDSEDAPAPEDAREEASASEKADADAEGEPDEGDDTKPARTKLTKKLPKGEADDEADDDAEEAEEDGDDDDEPRRSRRGGLTTVIAVLAVLTVALGAGTTALYLKVSDQKATEEASKDASFASSRAAQKLSSYDFQTLDTDLKSASALTTGKLHTDYEKLAQELKTVAVQQQAVSNTTVMKVGVVSATPDKVVTLVYANRSSRTKADKQQRLPEPLRIKMTMVKKDGKWLASDLKVIS</sequence>
<dbReference type="GO" id="GO:0016020">
    <property type="term" value="C:membrane"/>
    <property type="evidence" value="ECO:0007669"/>
    <property type="project" value="UniProtKB-SubCell"/>
</dbReference>
<evidence type="ECO:0000313" key="6">
    <source>
        <dbReference type="Proteomes" id="UP000198318"/>
    </source>
</evidence>
<feature type="compositionally biased region" description="Basic and acidic residues" evidence="3">
    <location>
        <begin position="79"/>
        <end position="88"/>
    </location>
</feature>
<keyword evidence="6" id="KW-1185">Reference proteome</keyword>
<dbReference type="AlphaFoldDB" id="A0A239DBS7"/>
<feature type="compositionally biased region" description="Acidic residues" evidence="3">
    <location>
        <begin position="112"/>
        <end position="121"/>
    </location>
</feature>
<protein>
    <submittedName>
        <fullName evidence="5">Mce-associated membrane protein</fullName>
    </submittedName>
</protein>
<feature type="transmembrane region" description="Helical" evidence="4">
    <location>
        <begin position="171"/>
        <end position="191"/>
    </location>
</feature>
<dbReference type="Proteomes" id="UP000198318">
    <property type="component" value="Unassembled WGS sequence"/>
</dbReference>
<dbReference type="PANTHER" id="PTHR37042:SF4">
    <property type="entry name" value="OUTER MEMBRANE PROTEIN RV1973"/>
    <property type="match status" value="1"/>
</dbReference>
<dbReference type="RefSeq" id="WP_089324487.1">
    <property type="nucleotide sequence ID" value="NZ_FZOR01000002.1"/>
</dbReference>
<organism evidence="5 6">
    <name type="scientific">Actinomadura meyerae</name>
    <dbReference type="NCBI Taxonomy" id="240840"/>
    <lineage>
        <taxon>Bacteria</taxon>
        <taxon>Bacillati</taxon>
        <taxon>Actinomycetota</taxon>
        <taxon>Actinomycetes</taxon>
        <taxon>Streptosporangiales</taxon>
        <taxon>Thermomonosporaceae</taxon>
        <taxon>Actinomadura</taxon>
    </lineage>
</organism>
<comment type="subcellular location">
    <subcellularLocation>
        <location evidence="1">Membrane</location>
    </subcellularLocation>
</comment>
<feature type="compositionally biased region" description="Basic and acidic residues" evidence="3">
    <location>
        <begin position="97"/>
        <end position="111"/>
    </location>
</feature>
<evidence type="ECO:0000256" key="4">
    <source>
        <dbReference type="SAM" id="Phobius"/>
    </source>
</evidence>
<evidence type="ECO:0000256" key="2">
    <source>
        <dbReference type="ARBA" id="ARBA00023136"/>
    </source>
</evidence>
<evidence type="ECO:0000256" key="3">
    <source>
        <dbReference type="SAM" id="MobiDB-lite"/>
    </source>
</evidence>
<feature type="compositionally biased region" description="Acidic residues" evidence="3">
    <location>
        <begin position="64"/>
        <end position="74"/>
    </location>
</feature>
<reference evidence="5 6" key="1">
    <citation type="submission" date="2017-06" db="EMBL/GenBank/DDBJ databases">
        <authorList>
            <person name="Kim H.J."/>
            <person name="Triplett B.A."/>
        </authorList>
    </citation>
    <scope>NUCLEOTIDE SEQUENCE [LARGE SCALE GENOMIC DNA]</scope>
    <source>
        <strain evidence="5 6">DSM 44715</strain>
    </source>
</reference>
<evidence type="ECO:0000256" key="1">
    <source>
        <dbReference type="ARBA" id="ARBA00004370"/>
    </source>
</evidence>
<evidence type="ECO:0000313" key="5">
    <source>
        <dbReference type="EMBL" id="SNS29856.1"/>
    </source>
</evidence>
<dbReference type="OrthoDB" id="3536396at2"/>
<keyword evidence="4" id="KW-1133">Transmembrane helix</keyword>
<keyword evidence="2 4" id="KW-0472">Membrane</keyword>
<keyword evidence="4" id="KW-0812">Transmembrane</keyword>
<feature type="region of interest" description="Disordered" evidence="3">
    <location>
        <begin position="1"/>
        <end position="164"/>
    </location>
</feature>
<feature type="compositionally biased region" description="Basic and acidic residues" evidence="3">
    <location>
        <begin position="10"/>
        <end position="34"/>
    </location>
</feature>
<feature type="compositionally biased region" description="Acidic residues" evidence="3">
    <location>
        <begin position="139"/>
        <end position="158"/>
    </location>
</feature>
<dbReference type="PANTHER" id="PTHR37042">
    <property type="entry name" value="OUTER MEMBRANE PROTEIN RV1973"/>
    <property type="match status" value="1"/>
</dbReference>
<accession>A0A239DBS7</accession>